<dbReference type="EMBL" id="JAPDDT010000005">
    <property type="protein sequence ID" value="MCW1923761.1"/>
    <property type="molecule type" value="Genomic_DNA"/>
</dbReference>
<dbReference type="InterPro" id="IPR011008">
    <property type="entry name" value="Dimeric_a/b-barrel"/>
</dbReference>
<evidence type="ECO:0000313" key="1">
    <source>
        <dbReference type="EMBL" id="MCW1923761.1"/>
    </source>
</evidence>
<dbReference type="SUPFAM" id="SSF54909">
    <property type="entry name" value="Dimeric alpha+beta barrel"/>
    <property type="match status" value="1"/>
</dbReference>
<protein>
    <recommendedName>
        <fullName evidence="3">ABM domain-containing protein</fullName>
    </recommendedName>
</protein>
<gene>
    <name evidence="1" type="ORF">OKA05_14435</name>
</gene>
<comment type="caution">
    <text evidence="1">The sequence shown here is derived from an EMBL/GenBank/DDBJ whole genome shotgun (WGS) entry which is preliminary data.</text>
</comment>
<dbReference type="Gene3D" id="3.30.70.100">
    <property type="match status" value="1"/>
</dbReference>
<sequence length="120" mass="13480">MSLPQNLVTIHPYFKLHPGKQEESEAIMADFIAKTRTESARLFYEFTVNGDEVFCREGYVGGEGVLAHLENVGEVLGRMLTISDLLRLEFHGPAEEIDKLRGPLGHLNPAWFVLKAGIER</sequence>
<keyword evidence="2" id="KW-1185">Reference proteome</keyword>
<evidence type="ECO:0000313" key="2">
    <source>
        <dbReference type="Proteomes" id="UP001320876"/>
    </source>
</evidence>
<reference evidence="1 2" key="1">
    <citation type="submission" date="2022-10" db="EMBL/GenBank/DDBJ databases">
        <title>Luteolibacter arcticus strain CCTCC AB 2014275, whole genome shotgun sequencing project.</title>
        <authorList>
            <person name="Zhao G."/>
            <person name="Shen L."/>
        </authorList>
    </citation>
    <scope>NUCLEOTIDE SEQUENCE [LARGE SCALE GENOMIC DNA]</scope>
    <source>
        <strain evidence="1 2">CCTCC AB 2014275</strain>
    </source>
</reference>
<dbReference type="Proteomes" id="UP001320876">
    <property type="component" value="Unassembled WGS sequence"/>
</dbReference>
<organism evidence="1 2">
    <name type="scientific">Luteolibacter arcticus</name>
    <dbReference type="NCBI Taxonomy" id="1581411"/>
    <lineage>
        <taxon>Bacteria</taxon>
        <taxon>Pseudomonadati</taxon>
        <taxon>Verrucomicrobiota</taxon>
        <taxon>Verrucomicrobiia</taxon>
        <taxon>Verrucomicrobiales</taxon>
        <taxon>Verrucomicrobiaceae</taxon>
        <taxon>Luteolibacter</taxon>
    </lineage>
</organism>
<evidence type="ECO:0008006" key="3">
    <source>
        <dbReference type="Google" id="ProtNLM"/>
    </source>
</evidence>
<proteinExistence type="predicted"/>
<name>A0ABT3GJU1_9BACT</name>
<dbReference type="RefSeq" id="WP_264487869.1">
    <property type="nucleotide sequence ID" value="NZ_JAPDDT010000005.1"/>
</dbReference>
<accession>A0ABT3GJU1</accession>